<dbReference type="GeneID" id="80519286"/>
<reference evidence="1" key="2">
    <citation type="journal article" date="2018" name="Nat. Commun.">
        <title>Tailed giant Tupanvirus possesses the most complete translational apparatus of the known virosphere.</title>
        <authorList>
            <person name="Abrahao J."/>
            <person name="Silva L."/>
            <person name="Silva L.S."/>
            <person name="Khalil J.Y.B."/>
            <person name="Rodrigues R."/>
            <person name="Arantes T."/>
            <person name="Assis F."/>
            <person name="Boratto P."/>
            <person name="Andrade M."/>
            <person name="Kroon E.G."/>
            <person name="Ribeiro B."/>
            <person name="Bergier I."/>
            <person name="Seligmann H."/>
            <person name="Ghigo E."/>
            <person name="Colson P."/>
            <person name="Levasseur A."/>
            <person name="Kroemer G."/>
            <person name="Raoult D."/>
            <person name="La Scola B."/>
        </authorList>
    </citation>
    <scope>NUCLEOTIDE SEQUENCE [LARGE SCALE GENOMIC DNA]</scope>
    <source>
        <strain evidence="1">Soda lake</strain>
    </source>
</reference>
<reference evidence="1" key="1">
    <citation type="submission" date="2017-01" db="EMBL/GenBank/DDBJ databases">
        <authorList>
            <person name="Assis F.L."/>
            <person name="Abrahao J.S."/>
            <person name="Silva L."/>
            <person name="Khalil J.B."/>
            <person name="Rodrigues R."/>
            <person name="Silva L.S."/>
            <person name="Arantes T."/>
            <person name="Boratto P."/>
            <person name="Andrade M."/>
            <person name="Kroon E.G."/>
            <person name="Ribeiro B."/>
            <person name="Bergier I."/>
            <person name="Seligmann H."/>
            <person name="Ghigo E."/>
            <person name="Colson P."/>
            <person name="Levasseur A."/>
            <person name="Raoult D."/>
            <person name="Scola B.L."/>
        </authorList>
    </citation>
    <scope>NUCLEOTIDE SEQUENCE</scope>
    <source>
        <strain evidence="1">Soda lake</strain>
    </source>
</reference>
<dbReference type="KEGG" id="vg:80519286"/>
<dbReference type="EMBL" id="KY523104">
    <property type="protein sequence ID" value="QKU35839.1"/>
    <property type="molecule type" value="Genomic_DNA"/>
</dbReference>
<dbReference type="RefSeq" id="YP_010782522.1">
    <property type="nucleotide sequence ID" value="NC_075039.1"/>
</dbReference>
<proteinExistence type="predicted"/>
<accession>A0A6N1NNB0</accession>
<organism evidence="1">
    <name type="scientific">Tupanvirus soda lake</name>
    <dbReference type="NCBI Taxonomy" id="2126985"/>
    <lineage>
        <taxon>Viruses</taxon>
        <taxon>Varidnaviria</taxon>
        <taxon>Bamfordvirae</taxon>
        <taxon>Nucleocytoviricota</taxon>
        <taxon>Megaviricetes</taxon>
        <taxon>Imitervirales</taxon>
        <taxon>Mimiviridae</taxon>
        <taxon>Megamimivirinae</taxon>
        <taxon>Tupanvirus</taxon>
        <taxon>Tupanvirus salinum</taxon>
    </lineage>
</organism>
<evidence type="ECO:0000313" key="1">
    <source>
        <dbReference type="EMBL" id="QKU35839.1"/>
    </source>
</evidence>
<name>A0A6N1NNB0_9VIRU</name>
<protein>
    <submittedName>
        <fullName evidence="1">Uncharacterized protein</fullName>
    </submittedName>
</protein>
<sequence length="371" mass="42753">MNTIAGATTESNSTNIMTDNKLMFDAMNKQYIEYMSQQQPQQTVQQIDPYYFLFTGSPMAAQIAGLNIPNINSCTAGQTCIKPIDQKTNTLNNNNINPAPKQTTLPTTVVESSGSIRTKQLQLDYEKKLLERIQQDLDMAKRNQSFPDAIYLSDQTKSNEIEGVEKNTESKHANFNEVESFKPFDFKPTDNKFDNHKFEITETINFNLNDTVYNKKQDSIKKWNNLTIDNINTSLKVVTDLQSGYKLKVINNSFLAPDDSYIYAWRSYWNGASRDVIISFLEHLFDQTNIQINKLITEIKSDTRNNYKNIGTLNDLVHNLSTFLHNFNKIKEVYKSDASCCARLDNIYKKYMNMHTIIICEMTMKCEPKFE</sequence>